<dbReference type="PANTHER" id="PTHR10963:SF55">
    <property type="entry name" value="GLYCOSIDE HYDROLASE FAMILY 16 PROTEIN"/>
    <property type="match status" value="1"/>
</dbReference>
<gene>
    <name evidence="4" type="ORF">IZU98_06455</name>
</gene>
<dbReference type="GO" id="GO:0004553">
    <property type="term" value="F:hydrolase activity, hydrolyzing O-glycosyl compounds"/>
    <property type="evidence" value="ECO:0007669"/>
    <property type="project" value="InterPro"/>
</dbReference>
<dbReference type="AlphaFoldDB" id="A0A7S9LJN5"/>
<dbReference type="EMBL" id="CP064946">
    <property type="protein sequence ID" value="QPH50353.1"/>
    <property type="molecule type" value="Genomic_DNA"/>
</dbReference>
<sequence>MTMKFKLVTFSLCMVSLSAVAGGFSTNPILDVDFSSVRQLDKNVWARTVGVTANTSVFYTDGDQNVTHEGSDLVLEARREHINNPKYGDEKFQALKKIKSRDVSSASIATVEYFTYGKFEIVAEVPDSAGLQPAIWLQGKNQGQYGEIDIMEAKGDKNVGVRYATIHAGSSVKSLQRKSAYSQLGPGFHKYTAEWTPNSIKILHDDKLILVADSDLAEAENCSPLKQPMQLKINLGGGSRWVGPIDLNALPQQMKIRSVKIWSYVPD</sequence>
<feature type="chain" id="PRO_5030940659" evidence="2">
    <location>
        <begin position="22"/>
        <end position="267"/>
    </location>
</feature>
<feature type="domain" description="GH16" evidence="3">
    <location>
        <begin position="22"/>
        <end position="267"/>
    </location>
</feature>
<dbReference type="Gene3D" id="2.60.120.200">
    <property type="match status" value="1"/>
</dbReference>
<keyword evidence="4" id="KW-0378">Hydrolase</keyword>
<evidence type="ECO:0000313" key="5">
    <source>
        <dbReference type="Proteomes" id="UP000594430"/>
    </source>
</evidence>
<dbReference type="Pfam" id="PF00722">
    <property type="entry name" value="Glyco_hydro_16"/>
    <property type="match status" value="1"/>
</dbReference>
<dbReference type="PANTHER" id="PTHR10963">
    <property type="entry name" value="GLYCOSYL HYDROLASE-RELATED"/>
    <property type="match status" value="1"/>
</dbReference>
<feature type="signal peptide" evidence="2">
    <location>
        <begin position="1"/>
        <end position="21"/>
    </location>
</feature>
<dbReference type="RefSeq" id="WP_181073821.1">
    <property type="nucleotide sequence ID" value="NZ_CP064943.1"/>
</dbReference>
<reference evidence="4 5" key="1">
    <citation type="submission" date="2020-11" db="EMBL/GenBank/DDBJ databases">
        <title>Pseudomonas fulva producing VIM-24.</title>
        <authorList>
            <person name="Liu S."/>
        </authorList>
    </citation>
    <scope>NUCLEOTIDE SEQUENCE [LARGE SCALE GENOMIC DNA]</scope>
    <source>
        <strain evidence="4 5">ZDHY414</strain>
    </source>
</reference>
<evidence type="ECO:0000313" key="4">
    <source>
        <dbReference type="EMBL" id="QPH50353.1"/>
    </source>
</evidence>
<dbReference type="GO" id="GO:0005975">
    <property type="term" value="P:carbohydrate metabolic process"/>
    <property type="evidence" value="ECO:0007669"/>
    <property type="project" value="InterPro"/>
</dbReference>
<proteinExistence type="inferred from homology"/>
<evidence type="ECO:0000256" key="1">
    <source>
        <dbReference type="ARBA" id="ARBA00006865"/>
    </source>
</evidence>
<dbReference type="InterPro" id="IPR000757">
    <property type="entry name" value="Beta-glucanase-like"/>
</dbReference>
<dbReference type="InterPro" id="IPR013320">
    <property type="entry name" value="ConA-like_dom_sf"/>
</dbReference>
<protein>
    <submittedName>
        <fullName evidence="4">Glycoside hydrolase family 16 protein</fullName>
    </submittedName>
</protein>
<dbReference type="SUPFAM" id="SSF49899">
    <property type="entry name" value="Concanavalin A-like lectins/glucanases"/>
    <property type="match status" value="1"/>
</dbReference>
<evidence type="ECO:0000256" key="2">
    <source>
        <dbReference type="SAM" id="SignalP"/>
    </source>
</evidence>
<comment type="similarity">
    <text evidence="1">Belongs to the glycosyl hydrolase 16 family.</text>
</comment>
<keyword evidence="2" id="KW-0732">Signal</keyword>
<evidence type="ECO:0000259" key="3">
    <source>
        <dbReference type="PROSITE" id="PS51762"/>
    </source>
</evidence>
<dbReference type="CDD" id="cd08023">
    <property type="entry name" value="GH16_laminarinase_like"/>
    <property type="match status" value="1"/>
</dbReference>
<dbReference type="Proteomes" id="UP000594430">
    <property type="component" value="Chromosome"/>
</dbReference>
<dbReference type="PROSITE" id="PS51762">
    <property type="entry name" value="GH16_2"/>
    <property type="match status" value="1"/>
</dbReference>
<organism evidence="4 5">
    <name type="scientific">Pseudomonas fulva</name>
    <dbReference type="NCBI Taxonomy" id="47880"/>
    <lineage>
        <taxon>Bacteria</taxon>
        <taxon>Pseudomonadati</taxon>
        <taxon>Pseudomonadota</taxon>
        <taxon>Gammaproteobacteria</taxon>
        <taxon>Pseudomonadales</taxon>
        <taxon>Pseudomonadaceae</taxon>
        <taxon>Pseudomonas</taxon>
    </lineage>
</organism>
<dbReference type="InterPro" id="IPR050546">
    <property type="entry name" value="Glycosyl_Hydrlase_16"/>
</dbReference>
<accession>A0A7S9LJN5</accession>
<name>A0A7S9LJN5_9PSED</name>